<dbReference type="Proteomes" id="UP000578112">
    <property type="component" value="Unassembled WGS sequence"/>
</dbReference>
<evidence type="ECO:0000313" key="1">
    <source>
        <dbReference type="EMBL" id="MBB4761357.1"/>
    </source>
</evidence>
<proteinExistence type="predicted"/>
<dbReference type="RefSeq" id="WP_184991723.1">
    <property type="nucleotide sequence ID" value="NZ_BOMK01000030.1"/>
</dbReference>
<comment type="caution">
    <text evidence="1">The sequence shown here is derived from an EMBL/GenBank/DDBJ whole genome shotgun (WGS) entry which is preliminary data.</text>
</comment>
<dbReference type="AlphaFoldDB" id="A0A7W7HV39"/>
<sequence>MTEDPSERFGKACPVCRQQLGSGAPPVDRQTGRFLMPPSFRLEVGAPDGRNGLPWRVKMLAGNYRPAESTDPVFNEHEIDFSYLLCGGGHIFPDAALVFHSGPARGADNVQQKIDDWNMVAAMGAPASGKTYLLVRMLRQNLDNLTHWSAQNDPGRIRLRKLSPLEELPLTARISKYNETRNTGEAIQPTGTDRQATPAGMLDDQLRDALAAIQELIRRTVVDGDRRAKQWGRQFRQPLVLRTDTGDRRTWTGVADLPGELFDEQGTNRREAGMLRSFDALLWVVDPAVAPNATDWMATESVTEERLLLNGSLRPGTVSAYGAEVVRGNRESIQDGIGEQITMVDGLFATDEGRPLQMLIAITKCDLIRAALERPGLTLPDIGAPGDVERGTASYLAFAVERWAQRSTPADPGAAQLLTYLWGASSTEPAVRQRRAVQVARGLLGHFSKADEFWKLVHVGTANEVHIPGGDVMAEVPQHIRVPSIDEHLDSALRPGSDAQILLRDLIMSAVGCGLAYGLGQQSALYRMHREPWITLRFFLCSPLATVPIAVDDIRLKPLDPRSRFPRVEDRAAALTQLLLAVLGRARR</sequence>
<organism evidence="1 2">
    <name type="scientific">Actinoplanes digitatis</name>
    <dbReference type="NCBI Taxonomy" id="1868"/>
    <lineage>
        <taxon>Bacteria</taxon>
        <taxon>Bacillati</taxon>
        <taxon>Actinomycetota</taxon>
        <taxon>Actinomycetes</taxon>
        <taxon>Micromonosporales</taxon>
        <taxon>Micromonosporaceae</taxon>
        <taxon>Actinoplanes</taxon>
    </lineage>
</organism>
<name>A0A7W7HV39_9ACTN</name>
<accession>A0A7W7HV39</accession>
<protein>
    <submittedName>
        <fullName evidence="1">Uncharacterized protein</fullName>
    </submittedName>
</protein>
<keyword evidence="2" id="KW-1185">Reference proteome</keyword>
<reference evidence="1 2" key="1">
    <citation type="submission" date="2020-08" db="EMBL/GenBank/DDBJ databases">
        <title>Sequencing the genomes of 1000 actinobacteria strains.</title>
        <authorList>
            <person name="Klenk H.-P."/>
        </authorList>
    </citation>
    <scope>NUCLEOTIDE SEQUENCE [LARGE SCALE GENOMIC DNA]</scope>
    <source>
        <strain evidence="1 2">DSM 43149</strain>
    </source>
</reference>
<evidence type="ECO:0000313" key="2">
    <source>
        <dbReference type="Proteomes" id="UP000578112"/>
    </source>
</evidence>
<gene>
    <name evidence="1" type="ORF">BJ971_001913</name>
</gene>
<dbReference type="EMBL" id="JACHNH010000001">
    <property type="protein sequence ID" value="MBB4761357.1"/>
    <property type="molecule type" value="Genomic_DNA"/>
</dbReference>